<dbReference type="Gene3D" id="3.40.50.300">
    <property type="entry name" value="P-loop containing nucleotide triphosphate hydrolases"/>
    <property type="match status" value="1"/>
</dbReference>
<dbReference type="InterPro" id="IPR017746">
    <property type="entry name" value="Cellulose_synthase_operon_BcsQ"/>
</dbReference>
<dbReference type="NCBIfam" id="TIGR03371">
    <property type="entry name" value="cellulose_yhjQ"/>
    <property type="match status" value="1"/>
</dbReference>
<dbReference type="InterPro" id="IPR027417">
    <property type="entry name" value="P-loop_NTPase"/>
</dbReference>
<keyword evidence="2" id="KW-1185">Reference proteome</keyword>
<evidence type="ECO:0000313" key="1">
    <source>
        <dbReference type="EMBL" id="PTU30995.1"/>
    </source>
</evidence>
<sequence>MFKIAVISANGGIGRTTLTAHLASLLAKRSQSVLALDFDPNNLLSLHFGLPSTELDGLALRAVRGQLWQDAAFSNADGITFLPFGAPNENERLNFGRQISADPHWLSDQINKINLPAAAIALIDTPRLPSIYAQQAINAADLVLAVVAADASSYAKLSPLREVLKQSGKANDTFYVVNYADAARRLHNDIVTLMQHELGDRLLPYFVHHDEAVPESLAANSSLADYAPHGQATHDLQGLAGWLLTRIALKT</sequence>
<dbReference type="PANTHER" id="PTHR13696">
    <property type="entry name" value="P-LOOP CONTAINING NUCLEOSIDE TRIPHOSPHATE HYDROLASE"/>
    <property type="match status" value="1"/>
</dbReference>
<dbReference type="EMBL" id="QANS01000004">
    <property type="protein sequence ID" value="PTU30995.1"/>
    <property type="molecule type" value="Genomic_DNA"/>
</dbReference>
<dbReference type="PANTHER" id="PTHR13696:SF99">
    <property type="entry name" value="COBYRINIC ACID AC-DIAMIDE SYNTHASE"/>
    <property type="match status" value="1"/>
</dbReference>
<proteinExistence type="predicted"/>
<dbReference type="OrthoDB" id="8950613at2"/>
<dbReference type="AlphaFoldDB" id="A0A2T5MEI4"/>
<dbReference type="RefSeq" id="WP_107940578.1">
    <property type="nucleotide sequence ID" value="NZ_QANS01000004.1"/>
</dbReference>
<dbReference type="InterPro" id="IPR050678">
    <property type="entry name" value="DNA_Partitioning_ATPase"/>
</dbReference>
<organism evidence="1 2">
    <name type="scientific">Stenotrophobium rhamnosiphilum</name>
    <dbReference type="NCBI Taxonomy" id="2029166"/>
    <lineage>
        <taxon>Bacteria</taxon>
        <taxon>Pseudomonadati</taxon>
        <taxon>Pseudomonadota</taxon>
        <taxon>Gammaproteobacteria</taxon>
        <taxon>Nevskiales</taxon>
        <taxon>Nevskiaceae</taxon>
        <taxon>Stenotrophobium</taxon>
    </lineage>
</organism>
<dbReference type="Pfam" id="PF06564">
    <property type="entry name" value="CBP_BcsQ"/>
    <property type="match status" value="1"/>
</dbReference>
<dbReference type="Proteomes" id="UP000244248">
    <property type="component" value="Unassembled WGS sequence"/>
</dbReference>
<reference evidence="1 2" key="1">
    <citation type="submission" date="2018-04" db="EMBL/GenBank/DDBJ databases">
        <title>Novel species isolated from glacier.</title>
        <authorList>
            <person name="Liu Q."/>
            <person name="Xin Y.-H."/>
        </authorList>
    </citation>
    <scope>NUCLEOTIDE SEQUENCE [LARGE SCALE GENOMIC DNA]</scope>
    <source>
        <strain evidence="1 2">GT1R17</strain>
    </source>
</reference>
<dbReference type="SUPFAM" id="SSF52540">
    <property type="entry name" value="P-loop containing nucleoside triphosphate hydrolases"/>
    <property type="match status" value="1"/>
</dbReference>
<protein>
    <submittedName>
        <fullName evidence="1">Cellulose synthase operon protein YhjQ</fullName>
    </submittedName>
</protein>
<name>A0A2T5MEI4_9GAMM</name>
<evidence type="ECO:0000313" key="2">
    <source>
        <dbReference type="Proteomes" id="UP000244248"/>
    </source>
</evidence>
<accession>A0A2T5MEI4</accession>
<gene>
    <name evidence="1" type="primary">yhjQ</name>
    <name evidence="1" type="ORF">CJD38_11875</name>
</gene>
<comment type="caution">
    <text evidence="1">The sequence shown here is derived from an EMBL/GenBank/DDBJ whole genome shotgun (WGS) entry which is preliminary data.</text>
</comment>